<dbReference type="EMBL" id="BAAAGF010000002">
    <property type="protein sequence ID" value="GAA0743962.1"/>
    <property type="molecule type" value="Genomic_DNA"/>
</dbReference>
<sequence>MDELIDIVDASGNPTGETALKSVIHTKGFYHNTAHVWFYTKNGDILLAQRAASKTICPLLWDVSVAGHIDAGEAITQAAVRETKEEIGLAILEQDLNKIGVFECFQSYDNGIVDNEFHHTFMTELKVDINQLTPQKDEVEALKLVSFSTFQSLLNNSETNNHFVASNRAYYTTIFNAIQKNCSRF</sequence>
<accession>A0ABP3UY30</accession>
<evidence type="ECO:0000313" key="3">
    <source>
        <dbReference type="EMBL" id="GAA0743962.1"/>
    </source>
</evidence>
<dbReference type="PANTHER" id="PTHR10885:SF20">
    <property type="entry name" value="NUDIX HYDROLASE DOMAIN-CONTAINING PROTEIN"/>
    <property type="match status" value="1"/>
</dbReference>
<dbReference type="InterPro" id="IPR015797">
    <property type="entry name" value="NUDIX_hydrolase-like_dom_sf"/>
</dbReference>
<dbReference type="PROSITE" id="PS51462">
    <property type="entry name" value="NUDIX"/>
    <property type="match status" value="1"/>
</dbReference>
<dbReference type="Pfam" id="PF00293">
    <property type="entry name" value="NUDIX"/>
    <property type="match status" value="1"/>
</dbReference>
<name>A0ABP3UY30_9FLAO</name>
<keyword evidence="4" id="KW-1185">Reference proteome</keyword>
<proteinExistence type="predicted"/>
<dbReference type="RefSeq" id="WP_343797568.1">
    <property type="nucleotide sequence ID" value="NZ_BAAAGF010000002.1"/>
</dbReference>
<comment type="caution">
    <text evidence="3">The sequence shown here is derived from an EMBL/GenBank/DDBJ whole genome shotgun (WGS) entry which is preliminary data.</text>
</comment>
<dbReference type="CDD" id="cd04692">
    <property type="entry name" value="NUDIX_Hydrolase"/>
    <property type="match status" value="1"/>
</dbReference>
<gene>
    <name evidence="3" type="ORF">GCM10009431_17650</name>
</gene>
<keyword evidence="1" id="KW-0378">Hydrolase</keyword>
<evidence type="ECO:0000259" key="2">
    <source>
        <dbReference type="PROSITE" id="PS51462"/>
    </source>
</evidence>
<dbReference type="InterPro" id="IPR000086">
    <property type="entry name" value="NUDIX_hydrolase_dom"/>
</dbReference>
<dbReference type="SUPFAM" id="SSF55811">
    <property type="entry name" value="Nudix"/>
    <property type="match status" value="1"/>
</dbReference>
<evidence type="ECO:0000256" key="1">
    <source>
        <dbReference type="ARBA" id="ARBA00022801"/>
    </source>
</evidence>
<dbReference type="InterPro" id="IPR020084">
    <property type="entry name" value="NUDIX_hydrolase_CS"/>
</dbReference>
<dbReference type="Gene3D" id="3.90.79.10">
    <property type="entry name" value="Nucleoside Triphosphate Pyrophosphohydrolase"/>
    <property type="match status" value="1"/>
</dbReference>
<reference evidence="4" key="1">
    <citation type="journal article" date="2019" name="Int. J. Syst. Evol. Microbiol.">
        <title>The Global Catalogue of Microorganisms (GCM) 10K type strain sequencing project: providing services to taxonomists for standard genome sequencing and annotation.</title>
        <authorList>
            <consortium name="The Broad Institute Genomics Platform"/>
            <consortium name="The Broad Institute Genome Sequencing Center for Infectious Disease"/>
            <person name="Wu L."/>
            <person name="Ma J."/>
        </authorList>
    </citation>
    <scope>NUCLEOTIDE SEQUENCE [LARGE SCALE GENOMIC DNA]</scope>
    <source>
        <strain evidence="4">JCM 15976</strain>
    </source>
</reference>
<dbReference type="PANTHER" id="PTHR10885">
    <property type="entry name" value="ISOPENTENYL-DIPHOSPHATE DELTA-ISOMERASE"/>
    <property type="match status" value="1"/>
</dbReference>
<organism evidence="3 4">
    <name type="scientific">Gaetbulibacter jejuensis</name>
    <dbReference type="NCBI Taxonomy" id="584607"/>
    <lineage>
        <taxon>Bacteria</taxon>
        <taxon>Pseudomonadati</taxon>
        <taxon>Bacteroidota</taxon>
        <taxon>Flavobacteriia</taxon>
        <taxon>Flavobacteriales</taxon>
        <taxon>Flavobacteriaceae</taxon>
        <taxon>Gaetbulibacter</taxon>
    </lineage>
</organism>
<dbReference type="PROSITE" id="PS00893">
    <property type="entry name" value="NUDIX_BOX"/>
    <property type="match status" value="1"/>
</dbReference>
<evidence type="ECO:0000313" key="4">
    <source>
        <dbReference type="Proteomes" id="UP001500736"/>
    </source>
</evidence>
<protein>
    <submittedName>
        <fullName evidence="3">NUDIX domain-containing protein</fullName>
    </submittedName>
</protein>
<feature type="domain" description="Nudix hydrolase" evidence="2">
    <location>
        <begin position="29"/>
        <end position="169"/>
    </location>
</feature>
<dbReference type="Proteomes" id="UP001500736">
    <property type="component" value="Unassembled WGS sequence"/>
</dbReference>